<evidence type="ECO:0000256" key="6">
    <source>
        <dbReference type="ARBA" id="ARBA00037926"/>
    </source>
</evidence>
<evidence type="ECO:0000259" key="12">
    <source>
        <dbReference type="Pfam" id="PF08100"/>
    </source>
</evidence>
<dbReference type="EC" id="2.1.1.4" evidence="7"/>
<dbReference type="KEGG" id="emc:129326071"/>
<dbReference type="InterPro" id="IPR001077">
    <property type="entry name" value="COMT_C"/>
</dbReference>
<dbReference type="InterPro" id="IPR016461">
    <property type="entry name" value="COMT-like"/>
</dbReference>
<dbReference type="FunFam" id="3.40.50.150:FF:000146">
    <property type="entry name" value="Acetylserotonin O-methyltransferase"/>
    <property type="match status" value="1"/>
</dbReference>
<dbReference type="SUPFAM" id="SSF53335">
    <property type="entry name" value="S-adenosyl-L-methionine-dependent methyltransferases"/>
    <property type="match status" value="1"/>
</dbReference>
<dbReference type="Gene3D" id="3.40.50.150">
    <property type="entry name" value="Vaccinia Virus protein VP39"/>
    <property type="match status" value="1"/>
</dbReference>
<dbReference type="GO" id="GO:0017096">
    <property type="term" value="F:acetylserotonin O-methyltransferase activity"/>
    <property type="evidence" value="ECO:0007669"/>
    <property type="project" value="UniProtKB-EC"/>
</dbReference>
<sequence>MNSTEDIENINILTQYLNGFVISKTVFTACEMGVFDLLLGSKELLSSKMISDRLNSSLKGMEKLLDACVALKLLKVERKNTQVLYGNTDLSNLYLAKSSPKSQYYYMMFFSESLYSKFHYLADAVREGKWQREKFDNSPKNIFEELYSSKENIKKIMLAMNASCSLCGRDVMTAFDLSHFPLICDVGGCGGALAKECISLYPNSTITILDLPEVVKIAKKDFVSAEEHRINFCAVDFFKDPVPEADLYILARILLDWDDESCMELLTKVHKACKPGGGVLISEIVLNEDRSGPIEAHFASMLLLFYFEGKIRTPSELSRLLSATGFKEIQMKKTQSQYNVILARK</sequence>
<dbReference type="Pfam" id="PF00891">
    <property type="entry name" value="Methyltransf_2"/>
    <property type="match status" value="1"/>
</dbReference>
<evidence type="ECO:0000256" key="9">
    <source>
        <dbReference type="ARBA" id="ARBA00043054"/>
    </source>
</evidence>
<dbReference type="Proteomes" id="UP001190640">
    <property type="component" value="Chromosome 3"/>
</dbReference>
<reference evidence="14" key="1">
    <citation type="submission" date="2025-08" db="UniProtKB">
        <authorList>
            <consortium name="RefSeq"/>
        </authorList>
    </citation>
    <scope>IDENTIFICATION</scope>
    <source>
        <tissue evidence="14">Blood</tissue>
    </source>
</reference>
<proteinExistence type="predicted"/>
<dbReference type="RefSeq" id="XP_054830141.1">
    <property type="nucleotide sequence ID" value="XM_054974166.1"/>
</dbReference>
<feature type="domain" description="O-methyltransferase C-terminal" evidence="11">
    <location>
        <begin position="118"/>
        <end position="327"/>
    </location>
</feature>
<evidence type="ECO:0000256" key="3">
    <source>
        <dbReference type="ARBA" id="ARBA00022679"/>
    </source>
</evidence>
<feature type="domain" description="O-methyltransferase dimerisation" evidence="12">
    <location>
        <begin position="15"/>
        <end position="96"/>
    </location>
</feature>
<evidence type="ECO:0000256" key="8">
    <source>
        <dbReference type="ARBA" id="ARBA00040730"/>
    </source>
</evidence>
<evidence type="ECO:0000256" key="7">
    <source>
        <dbReference type="ARBA" id="ARBA00039116"/>
    </source>
</evidence>
<keyword evidence="4" id="KW-0949">S-adenosyl-L-methionine</keyword>
<dbReference type="SUPFAM" id="SSF46785">
    <property type="entry name" value="Winged helix' DNA-binding domain"/>
    <property type="match status" value="1"/>
</dbReference>
<name>A0AA97J313_EUBMA</name>
<organism evidence="13 14">
    <name type="scientific">Eublepharis macularius</name>
    <name type="common">Leopard gecko</name>
    <name type="synonym">Cyrtodactylus macularius</name>
    <dbReference type="NCBI Taxonomy" id="481883"/>
    <lineage>
        <taxon>Eukaryota</taxon>
        <taxon>Metazoa</taxon>
        <taxon>Chordata</taxon>
        <taxon>Craniata</taxon>
        <taxon>Vertebrata</taxon>
        <taxon>Euteleostomi</taxon>
        <taxon>Lepidosauria</taxon>
        <taxon>Squamata</taxon>
        <taxon>Bifurcata</taxon>
        <taxon>Gekkota</taxon>
        <taxon>Eublepharidae</taxon>
        <taxon>Eublepharinae</taxon>
        <taxon>Eublepharis</taxon>
    </lineage>
</organism>
<dbReference type="FunFam" id="1.10.10.10:FF:000358">
    <property type="entry name" value="Acetylserotonin O-methyltransferase"/>
    <property type="match status" value="1"/>
</dbReference>
<evidence type="ECO:0000256" key="5">
    <source>
        <dbReference type="ARBA" id="ARBA00037645"/>
    </source>
</evidence>
<dbReference type="PANTHER" id="PTHR43712">
    <property type="entry name" value="PUTATIVE (AFU_ORTHOLOGUE AFUA_4G14580)-RELATED"/>
    <property type="match status" value="1"/>
</dbReference>
<dbReference type="PANTHER" id="PTHR43712:SF2">
    <property type="entry name" value="O-METHYLTRANSFERASE CICE"/>
    <property type="match status" value="1"/>
</dbReference>
<dbReference type="GO" id="GO:0030187">
    <property type="term" value="P:melatonin biosynthetic process"/>
    <property type="evidence" value="ECO:0007669"/>
    <property type="project" value="UniProtKB-KW"/>
</dbReference>
<comment type="pathway">
    <text evidence="6">Aromatic compound metabolism; melatonin biosynthesis; melatonin from serotonin: step 1/2.</text>
</comment>
<keyword evidence="13" id="KW-1185">Reference proteome</keyword>
<evidence type="ECO:0000256" key="1">
    <source>
        <dbReference type="ARBA" id="ARBA00011738"/>
    </source>
</evidence>
<dbReference type="Pfam" id="PF08100">
    <property type="entry name" value="Dimerisation"/>
    <property type="match status" value="1"/>
</dbReference>
<evidence type="ECO:0000256" key="2">
    <source>
        <dbReference type="ARBA" id="ARBA00022603"/>
    </source>
</evidence>
<evidence type="ECO:0000313" key="14">
    <source>
        <dbReference type="RefSeq" id="XP_054830141.1"/>
    </source>
</evidence>
<keyword evidence="2" id="KW-0489">Methyltransferase</keyword>
<dbReference type="PIRSF" id="PIRSF005739">
    <property type="entry name" value="O-mtase"/>
    <property type="match status" value="1"/>
</dbReference>
<protein>
    <recommendedName>
        <fullName evidence="8">Acetylserotonin O-methyltransferase</fullName>
        <ecNumber evidence="7">2.1.1.4</ecNumber>
    </recommendedName>
    <alternativeName>
        <fullName evidence="9">Hydroxyindole O-methyltransferase</fullName>
    </alternativeName>
</protein>
<comment type="function">
    <text evidence="5">Catalyzes the transfer of a methyl group onto N-acetylserotonin, producing melatonin (N-acetyl-5-methoxytryptamine).</text>
</comment>
<dbReference type="InterPro" id="IPR012967">
    <property type="entry name" value="COMT_dimerisation"/>
</dbReference>
<dbReference type="GO" id="GO:0032259">
    <property type="term" value="P:methylation"/>
    <property type="evidence" value="ECO:0007669"/>
    <property type="project" value="UniProtKB-KW"/>
</dbReference>
<keyword evidence="3" id="KW-0808">Transferase</keyword>
<evidence type="ECO:0000259" key="11">
    <source>
        <dbReference type="Pfam" id="PF00891"/>
    </source>
</evidence>
<keyword evidence="10" id="KW-0471">Melatonin biosynthesis</keyword>
<dbReference type="InterPro" id="IPR036390">
    <property type="entry name" value="WH_DNA-bd_sf"/>
</dbReference>
<comment type="subunit">
    <text evidence="1">Homodimer.</text>
</comment>
<dbReference type="Gene3D" id="1.10.10.10">
    <property type="entry name" value="Winged helix-like DNA-binding domain superfamily/Winged helix DNA-binding domain"/>
    <property type="match status" value="1"/>
</dbReference>
<accession>A0AA97J313</accession>
<dbReference type="AlphaFoldDB" id="A0AA97J313"/>
<dbReference type="GO" id="GO:0046983">
    <property type="term" value="F:protein dimerization activity"/>
    <property type="evidence" value="ECO:0007669"/>
    <property type="project" value="InterPro"/>
</dbReference>
<dbReference type="PROSITE" id="PS51683">
    <property type="entry name" value="SAM_OMT_II"/>
    <property type="match status" value="1"/>
</dbReference>
<dbReference type="InterPro" id="IPR036388">
    <property type="entry name" value="WH-like_DNA-bd_sf"/>
</dbReference>
<dbReference type="GeneID" id="129326071"/>
<evidence type="ECO:0000256" key="10">
    <source>
        <dbReference type="ARBA" id="ARBA00043260"/>
    </source>
</evidence>
<dbReference type="InterPro" id="IPR029063">
    <property type="entry name" value="SAM-dependent_MTases_sf"/>
</dbReference>
<evidence type="ECO:0000313" key="13">
    <source>
        <dbReference type="Proteomes" id="UP001190640"/>
    </source>
</evidence>
<evidence type="ECO:0000256" key="4">
    <source>
        <dbReference type="ARBA" id="ARBA00022691"/>
    </source>
</evidence>
<gene>
    <name evidence="14" type="primary">LOC129326071</name>
</gene>